<dbReference type="PROSITE" id="PS50158">
    <property type="entry name" value="ZF_CCHC"/>
    <property type="match status" value="1"/>
</dbReference>
<reference evidence="5" key="1">
    <citation type="journal article" date="2020" name="Plant Biotechnol. J.">
        <title>The pomegranate (Punica granatum L.) draft genome dissects genetic divergence between soft- and hard-seeded cultivars.</title>
        <authorList>
            <person name="Luo X."/>
            <person name="Li H."/>
            <person name="Wu Z."/>
            <person name="Yao W."/>
            <person name="Zhao P."/>
            <person name="Cao D."/>
            <person name="Yu H."/>
            <person name="Li K."/>
            <person name="Poudel K."/>
            <person name="Zhao D."/>
            <person name="Zhang F."/>
            <person name="Xia X."/>
            <person name="Chen L."/>
            <person name="Wang Q."/>
            <person name="Jing D."/>
            <person name="Cao S."/>
        </authorList>
    </citation>
    <scope>NUCLEOTIDE SEQUENCE [LARGE SCALE GENOMIC DNA]</scope>
    <source>
        <strain evidence="5">cv. Tunisia</strain>
    </source>
</reference>
<evidence type="ECO:0000259" key="4">
    <source>
        <dbReference type="PROSITE" id="PS50878"/>
    </source>
</evidence>
<dbReference type="GO" id="GO:0003676">
    <property type="term" value="F:nucleic acid binding"/>
    <property type="evidence" value="ECO:0007669"/>
    <property type="project" value="InterPro"/>
</dbReference>
<dbReference type="PANTHER" id="PTHR35046:SF18">
    <property type="entry name" value="RNA-DIRECTED DNA POLYMERASE"/>
    <property type="match status" value="1"/>
</dbReference>
<dbReference type="Gene3D" id="3.30.70.270">
    <property type="match status" value="2"/>
</dbReference>
<feature type="domain" description="Reverse transcriptase" evidence="4">
    <location>
        <begin position="591"/>
        <end position="770"/>
    </location>
</feature>
<dbReference type="InterPro" id="IPR001878">
    <property type="entry name" value="Znf_CCHC"/>
</dbReference>
<dbReference type="Gene3D" id="3.10.10.10">
    <property type="entry name" value="HIV Type 1 Reverse Transcriptase, subunit A, domain 1"/>
    <property type="match status" value="1"/>
</dbReference>
<dbReference type="Pfam" id="PF00098">
    <property type="entry name" value="zf-CCHC"/>
    <property type="match status" value="1"/>
</dbReference>
<dbReference type="InterPro" id="IPR021109">
    <property type="entry name" value="Peptidase_aspartic_dom_sf"/>
</dbReference>
<dbReference type="SMART" id="SM00343">
    <property type="entry name" value="ZnF_C2HC"/>
    <property type="match status" value="1"/>
</dbReference>
<dbReference type="InterPro" id="IPR043502">
    <property type="entry name" value="DNA/RNA_pol_sf"/>
</dbReference>
<gene>
    <name evidence="6" type="primary">LOC116200441</name>
</gene>
<keyword evidence="5" id="KW-1185">Reference proteome</keyword>
<dbReference type="AlphaFoldDB" id="A0A6P8D728"/>
<evidence type="ECO:0000259" key="3">
    <source>
        <dbReference type="PROSITE" id="PS50158"/>
    </source>
</evidence>
<feature type="compositionally biased region" description="Basic and acidic residues" evidence="2">
    <location>
        <begin position="73"/>
        <end position="84"/>
    </location>
</feature>
<keyword evidence="1" id="KW-0479">Metal-binding</keyword>
<keyword evidence="1" id="KW-0862">Zinc</keyword>
<dbReference type="InterPro" id="IPR005162">
    <property type="entry name" value="Retrotrans_gag_dom"/>
</dbReference>
<dbReference type="RefSeq" id="XP_031387148.1">
    <property type="nucleotide sequence ID" value="XM_031531288.1"/>
</dbReference>
<evidence type="ECO:0000256" key="2">
    <source>
        <dbReference type="SAM" id="MobiDB-lite"/>
    </source>
</evidence>
<dbReference type="InterPro" id="IPR043128">
    <property type="entry name" value="Rev_trsase/Diguanyl_cyclase"/>
</dbReference>
<dbReference type="GeneID" id="116200441"/>
<dbReference type="CDD" id="cd00303">
    <property type="entry name" value="retropepsin_like"/>
    <property type="match status" value="1"/>
</dbReference>
<dbReference type="Pfam" id="PF03732">
    <property type="entry name" value="Retrotrans_gag"/>
    <property type="match status" value="1"/>
</dbReference>
<dbReference type="PROSITE" id="PS50878">
    <property type="entry name" value="RT_POL"/>
    <property type="match status" value="1"/>
</dbReference>
<dbReference type="Gene3D" id="2.40.70.10">
    <property type="entry name" value="Acid Proteases"/>
    <property type="match status" value="1"/>
</dbReference>
<evidence type="ECO:0000313" key="6">
    <source>
        <dbReference type="RefSeq" id="XP_031387148.1"/>
    </source>
</evidence>
<feature type="domain" description="CCHC-type" evidence="3">
    <location>
        <begin position="304"/>
        <end position="320"/>
    </location>
</feature>
<dbReference type="GO" id="GO:0008270">
    <property type="term" value="F:zinc ion binding"/>
    <property type="evidence" value="ECO:0007669"/>
    <property type="project" value="UniProtKB-KW"/>
</dbReference>
<keyword evidence="1" id="KW-0863">Zinc-finger</keyword>
<reference evidence="6" key="2">
    <citation type="submission" date="2025-08" db="UniProtKB">
        <authorList>
            <consortium name="RefSeq"/>
        </authorList>
    </citation>
    <scope>IDENTIFICATION</scope>
    <source>
        <tissue evidence="6">Leaf</tissue>
    </source>
</reference>
<dbReference type="InterPro" id="IPR000477">
    <property type="entry name" value="RT_dom"/>
</dbReference>
<dbReference type="InterPro" id="IPR036875">
    <property type="entry name" value="Znf_CCHC_sf"/>
</dbReference>
<evidence type="ECO:0000256" key="1">
    <source>
        <dbReference type="PROSITE-ProRule" id="PRU00047"/>
    </source>
</evidence>
<dbReference type="OrthoDB" id="1747743at2759"/>
<organism evidence="5 6">
    <name type="scientific">Punica granatum</name>
    <name type="common">Pomegranate</name>
    <dbReference type="NCBI Taxonomy" id="22663"/>
    <lineage>
        <taxon>Eukaryota</taxon>
        <taxon>Viridiplantae</taxon>
        <taxon>Streptophyta</taxon>
        <taxon>Embryophyta</taxon>
        <taxon>Tracheophyta</taxon>
        <taxon>Spermatophyta</taxon>
        <taxon>Magnoliopsida</taxon>
        <taxon>eudicotyledons</taxon>
        <taxon>Gunneridae</taxon>
        <taxon>Pentapetalae</taxon>
        <taxon>rosids</taxon>
        <taxon>malvids</taxon>
        <taxon>Myrtales</taxon>
        <taxon>Lythraceae</taxon>
        <taxon>Punica</taxon>
    </lineage>
</organism>
<proteinExistence type="predicted"/>
<feature type="compositionally biased region" description="Polar residues" evidence="2">
    <location>
        <begin position="54"/>
        <end position="66"/>
    </location>
</feature>
<dbReference type="SUPFAM" id="SSF56672">
    <property type="entry name" value="DNA/RNA polymerases"/>
    <property type="match status" value="1"/>
</dbReference>
<evidence type="ECO:0000313" key="5">
    <source>
        <dbReference type="Proteomes" id="UP000515151"/>
    </source>
</evidence>
<protein>
    <submittedName>
        <fullName evidence="6">Uncharacterized protein LOC116200441</fullName>
    </submittedName>
</protein>
<name>A0A6P8D728_PUNGR</name>
<dbReference type="PANTHER" id="PTHR35046">
    <property type="entry name" value="ZINC KNUCKLE (CCHC-TYPE) FAMILY PROTEIN"/>
    <property type="match status" value="1"/>
</dbReference>
<accession>A0A6P8D728</accession>
<dbReference type="SUPFAM" id="SSF50630">
    <property type="entry name" value="Acid proteases"/>
    <property type="match status" value="1"/>
</dbReference>
<dbReference type="CDD" id="cd01647">
    <property type="entry name" value="RT_LTR"/>
    <property type="match status" value="1"/>
</dbReference>
<dbReference type="SUPFAM" id="SSF57756">
    <property type="entry name" value="Retrovirus zinc finger-like domains"/>
    <property type="match status" value="1"/>
</dbReference>
<feature type="region of interest" description="Disordered" evidence="2">
    <location>
        <begin position="54"/>
        <end position="84"/>
    </location>
</feature>
<sequence length="831" mass="95566">MPLRRRDRVEDVYDRDNLRHIKQRLDQLDQSNQQRDQRLDRMVEQLTQQMAALMENQNQRNPNSNSDLDREETEAKSGPIEEDRQRWETGIRTDIPDVQGGLEPEEFLDWLATVEEVLEFKGVLETKQVQLVATRLRGRVSAWWQQVKLTRSRMGKPNITSWEKMKKKMRATFLPYNFRRIMYQRPQNLRQGSRSVDDYTNEFYQLVARNELQETEDQLVARYIGCLRVQLQDTVNLFNPINMSSAHQRALIIEKQQKRASSGAVDGGVAVAGTGGVVRASGSSVVPGRPMRPANIGPSSSGAKCFKCGEPGHRQSECKKGEKRAMFIEKEFSDDVVYVAGGDREVEFDEEEEIVTRDGVPNLVVRRSCMTPRAVDEDWLRNNIFQSTCTIGNKVCRFMIDSGSCENIVSAEAVQKLSLRSEPHPEPYKLAWLKKVGEVSVLKRALVTFSIGPRYRDSVWCDVVMMDACHLLLGRPWQFDRSVSHDGRTNKYSFTHKGLKIVLEELHDVEYMFALVGREVVEEGLTSCESLPILKEFQDVFPEELLNGLPPLRDIQHHIDLQPGAALPNRPHYRMSPTEHEELRRQVEELISKGFIRESMSPCVVPALLMPKKDGSWRMCVDSRAINKITVRYRFPIPRLDDLLDQLSGARIFRKLDLKSGYHQIRIRLGDEWKPAFKTREGLYEWLVMPFGLSNAPSTFMRVMNQILRPFIGRCVVVYFDDILIYSADPEQHLAHLREVLSVLRHEKLYAALKKCVFMRSEVLFLGYVVAADGLRVDSSKVEAVRQWPRPTSVTEVRSFHGLASFYRRFSPHFSSIMAPLTDCMKGGKLE</sequence>
<dbReference type="Proteomes" id="UP000515151">
    <property type="component" value="Chromosome 3"/>
</dbReference>
<dbReference type="Pfam" id="PF00078">
    <property type="entry name" value="RVT_1"/>
    <property type="match status" value="1"/>
</dbReference>